<dbReference type="SUPFAM" id="SSF53474">
    <property type="entry name" value="alpha/beta-Hydrolases"/>
    <property type="match status" value="1"/>
</dbReference>
<protein>
    <recommendedName>
        <fullName evidence="3">Alpha/beta hydrolase fold-3 domain-containing protein</fullName>
    </recommendedName>
</protein>
<feature type="domain" description="Alpha/beta hydrolase fold-3" evidence="3">
    <location>
        <begin position="65"/>
        <end position="267"/>
    </location>
</feature>
<name>A0A1X0JQ07_9MYCO</name>
<gene>
    <name evidence="4" type="ORF">BST47_16050</name>
</gene>
<evidence type="ECO:0000259" key="3">
    <source>
        <dbReference type="Pfam" id="PF07859"/>
    </source>
</evidence>
<dbReference type="AlphaFoldDB" id="A0A1X0JQ07"/>
<dbReference type="InterPro" id="IPR029058">
    <property type="entry name" value="AB_hydrolase_fold"/>
</dbReference>
<reference evidence="4 5" key="1">
    <citation type="submission" date="2017-02" db="EMBL/GenBank/DDBJ databases">
        <title>The new phylogeny of genus Mycobacterium.</title>
        <authorList>
            <person name="Tortoli E."/>
            <person name="Trovato A."/>
            <person name="Cirillo D.M."/>
        </authorList>
    </citation>
    <scope>NUCLEOTIDE SEQUENCE [LARGE SCALE GENOMIC DNA]</scope>
    <source>
        <strain evidence="4 5">DSM 44338</strain>
    </source>
</reference>
<evidence type="ECO:0000313" key="4">
    <source>
        <dbReference type="EMBL" id="ORB64852.1"/>
    </source>
</evidence>
<dbReference type="GO" id="GO:0004806">
    <property type="term" value="F:triacylglycerol lipase activity"/>
    <property type="evidence" value="ECO:0007669"/>
    <property type="project" value="TreeGrafter"/>
</dbReference>
<comment type="caution">
    <text evidence="4">The sequence shown here is derived from an EMBL/GenBank/DDBJ whole genome shotgun (WGS) entry which is preliminary data.</text>
</comment>
<dbReference type="PANTHER" id="PTHR48081">
    <property type="entry name" value="AB HYDROLASE SUPERFAMILY PROTEIN C4A8.06C"/>
    <property type="match status" value="1"/>
</dbReference>
<dbReference type="STRING" id="75922.BST47_16050"/>
<dbReference type="InterPro" id="IPR050300">
    <property type="entry name" value="GDXG_lipolytic_enzyme"/>
</dbReference>
<evidence type="ECO:0000256" key="1">
    <source>
        <dbReference type="ARBA" id="ARBA00010515"/>
    </source>
</evidence>
<dbReference type="Pfam" id="PF07859">
    <property type="entry name" value="Abhydrolase_3"/>
    <property type="match status" value="1"/>
</dbReference>
<dbReference type="Gene3D" id="3.40.50.1820">
    <property type="entry name" value="alpha/beta hydrolase"/>
    <property type="match status" value="1"/>
</dbReference>
<proteinExistence type="inferred from homology"/>
<keyword evidence="5" id="KW-1185">Reference proteome</keyword>
<sequence>MRPGVRVLCRWLFSPTASWLTIRKRMTLALAYPPPPKGTMVTPTTIGGVPAEDIRPPGVTESRVLLYAHGGGYVVGSARSHRALVAAIGTAADARVISLDYRMGPEHPYPAAVDDGLAAYRDLVAQGTDPSRIAIVGDSAGAGLSLAVALRLRENGEALPAVLGLICPWPDLTPGAHARRGPAPRDAALTADLLIRFADAYLPSGQDPAEPAISPMFADLAGLPPMVMHSGGDDILASDARELEKRARAAGVDIEHQVYEGLWHDFHLFSPFLLGPSGDAPQKLGRALGRRLGSG</sequence>
<evidence type="ECO:0000256" key="2">
    <source>
        <dbReference type="ARBA" id="ARBA00022801"/>
    </source>
</evidence>
<organism evidence="4 5">
    <name type="scientific">Mycolicibacterium tusciae</name>
    <dbReference type="NCBI Taxonomy" id="75922"/>
    <lineage>
        <taxon>Bacteria</taxon>
        <taxon>Bacillati</taxon>
        <taxon>Actinomycetota</taxon>
        <taxon>Actinomycetes</taxon>
        <taxon>Mycobacteriales</taxon>
        <taxon>Mycobacteriaceae</taxon>
        <taxon>Mycolicibacterium</taxon>
    </lineage>
</organism>
<dbReference type="Proteomes" id="UP000192411">
    <property type="component" value="Unassembled WGS sequence"/>
</dbReference>
<comment type="similarity">
    <text evidence="1">Belongs to the 'GDXG' lipolytic enzyme family.</text>
</comment>
<dbReference type="InterPro" id="IPR013094">
    <property type="entry name" value="AB_hydrolase_3"/>
</dbReference>
<accession>A0A1X0JQ07</accession>
<dbReference type="EMBL" id="MVIM01000007">
    <property type="protein sequence ID" value="ORB64852.1"/>
    <property type="molecule type" value="Genomic_DNA"/>
</dbReference>
<keyword evidence="2" id="KW-0378">Hydrolase</keyword>
<dbReference type="PANTHER" id="PTHR48081:SF30">
    <property type="entry name" value="ACETYL-HYDROLASE LIPR-RELATED"/>
    <property type="match status" value="1"/>
</dbReference>
<evidence type="ECO:0000313" key="5">
    <source>
        <dbReference type="Proteomes" id="UP000192411"/>
    </source>
</evidence>